<accession>A0AA97HRR7</accession>
<evidence type="ECO:0000313" key="1">
    <source>
        <dbReference type="EMBL" id="WOD44927.1"/>
    </source>
</evidence>
<dbReference type="Proteomes" id="UP001302486">
    <property type="component" value="Chromosome"/>
</dbReference>
<sequence>MKMYTRPMLFYNKVFYQNGKKITKEYANYKLSCYYEEEILERFKIVRGFGADGGLFHTEVTYLDSNGKPYMNFTQVNVNNGTLDACYRRINKLGQHSYQGYKDFYTCYFEIKPN</sequence>
<dbReference type="RefSeq" id="WP_316984585.1">
    <property type="nucleotide sequence ID" value="NZ_CP136521.1"/>
</dbReference>
<gene>
    <name evidence="1" type="ORF">RNZ46_06565</name>
</gene>
<protein>
    <submittedName>
        <fullName evidence="1">Uncharacterized protein</fullName>
    </submittedName>
</protein>
<name>A0AA97HRR7_9FLAO</name>
<reference evidence="2" key="1">
    <citation type="submission" date="2024-06" db="EMBL/GenBank/DDBJ databases">
        <title>Hwangdonia haimaensis gen. nov., sp. nov., a member of the family Flavobacteriaceae isolated from the haima cold seep.</title>
        <authorList>
            <person name="Li J."/>
        </authorList>
    </citation>
    <scope>NUCLEOTIDE SEQUENCE [LARGE SCALE GENOMIC DNA]</scope>
    <source>
        <strain evidence="2">SCSIO 19198</strain>
    </source>
</reference>
<evidence type="ECO:0000313" key="2">
    <source>
        <dbReference type="Proteomes" id="UP001302486"/>
    </source>
</evidence>
<organism evidence="1 2">
    <name type="scientific">Hwangdonia lutea</name>
    <dbReference type="NCBI Taxonomy" id="3075823"/>
    <lineage>
        <taxon>Bacteria</taxon>
        <taxon>Pseudomonadati</taxon>
        <taxon>Bacteroidota</taxon>
        <taxon>Flavobacteriia</taxon>
        <taxon>Flavobacteriales</taxon>
        <taxon>Flavobacteriaceae</taxon>
        <taxon>Hwangdonia</taxon>
    </lineage>
</organism>
<keyword evidence="2" id="KW-1185">Reference proteome</keyword>
<dbReference type="KEGG" id="hws:RNZ46_06565"/>
<dbReference type="AlphaFoldDB" id="A0AA97HRR7"/>
<proteinExistence type="predicted"/>
<dbReference type="EMBL" id="CP136521">
    <property type="protein sequence ID" value="WOD44927.1"/>
    <property type="molecule type" value="Genomic_DNA"/>
</dbReference>